<dbReference type="PANTHER" id="PTHR35841:SF1">
    <property type="entry name" value="PHOSPHONATES-BINDING PERIPLASMIC PROTEIN"/>
    <property type="match status" value="1"/>
</dbReference>
<evidence type="ECO:0000313" key="1">
    <source>
        <dbReference type="EMBL" id="QFY42629.1"/>
    </source>
</evidence>
<dbReference type="InParanoid" id="A0A5Q0BGG6"/>
<dbReference type="Pfam" id="PF12974">
    <property type="entry name" value="Phosphonate-bd"/>
    <property type="match status" value="1"/>
</dbReference>
<dbReference type="SUPFAM" id="SSF53850">
    <property type="entry name" value="Periplasmic binding protein-like II"/>
    <property type="match status" value="1"/>
</dbReference>
<gene>
    <name evidence="1" type="ORF">F6R98_08340</name>
</gene>
<dbReference type="OrthoDB" id="5343002at2"/>
<sequence length="304" mass="33987">MNPRVLTVFVLTLFASMLSGCGREPESQGPQYGTKPPVSGAPVYHFAIHPLHNPAKLAQAYQPLIDYLNSCIQGVSFELEASRDYANFEAKYAVRKTEFILPNPWQTLQAIKQGYHVIVMSGDAQDFKGIILVRKDSGIKLPADLKGKAVSYPSPTALAACVMPQYFLFQHGVDINKDIENRYVGSQSSAIMNVYLRNTAAGATWPPPWRAFQKEHPQEATELQVIWETESLINLSVMARDDVPADIRDQVRSLLVGLHETAEGHAILDGMETSRFYPATDKDYDVVKDYVARFERDVKPVDLK</sequence>
<evidence type="ECO:0000313" key="2">
    <source>
        <dbReference type="Proteomes" id="UP000325755"/>
    </source>
</evidence>
<reference evidence="1 2" key="1">
    <citation type="submission" date="2019-09" db="EMBL/GenBank/DDBJ databases">
        <title>Ecophysiology of the spiral-shaped methanotroph Methylospira mobilis as revealed by the complete genome sequence.</title>
        <authorList>
            <person name="Oshkin I.Y."/>
            <person name="Dedysh S.N."/>
            <person name="Miroshnikov K."/>
            <person name="Danilova O.V."/>
            <person name="Hakobyan A."/>
            <person name="Liesack W."/>
        </authorList>
    </citation>
    <scope>NUCLEOTIDE SEQUENCE [LARGE SCALE GENOMIC DNA]</scope>
    <source>
        <strain evidence="1 2">Shm1</strain>
    </source>
</reference>
<dbReference type="Proteomes" id="UP000325755">
    <property type="component" value="Chromosome"/>
</dbReference>
<name>A0A5Q0BGG6_9GAMM</name>
<protein>
    <submittedName>
        <fullName evidence="1">Phosphate/phosphite/phosphonate ABC transporter substrate-binding protein</fullName>
    </submittedName>
</protein>
<keyword evidence="2" id="KW-1185">Reference proteome</keyword>
<organism evidence="1 2">
    <name type="scientific">Candidatus Methylospira mobilis</name>
    <dbReference type="NCBI Taxonomy" id="1808979"/>
    <lineage>
        <taxon>Bacteria</taxon>
        <taxon>Pseudomonadati</taxon>
        <taxon>Pseudomonadota</taxon>
        <taxon>Gammaproteobacteria</taxon>
        <taxon>Methylococcales</taxon>
        <taxon>Methylococcaceae</taxon>
        <taxon>Candidatus Methylospira</taxon>
    </lineage>
</organism>
<dbReference type="Gene3D" id="3.40.190.10">
    <property type="entry name" value="Periplasmic binding protein-like II"/>
    <property type="match status" value="2"/>
</dbReference>
<dbReference type="KEGG" id="mmob:F6R98_08340"/>
<dbReference type="RefSeq" id="WP_153248624.1">
    <property type="nucleotide sequence ID" value="NZ_CP044205.1"/>
</dbReference>
<proteinExistence type="predicted"/>
<dbReference type="PANTHER" id="PTHR35841">
    <property type="entry name" value="PHOSPHONATES-BINDING PERIPLASMIC PROTEIN"/>
    <property type="match status" value="1"/>
</dbReference>
<accession>A0A5Q0BGG6</accession>
<dbReference type="AlphaFoldDB" id="A0A5Q0BGG6"/>
<dbReference type="EMBL" id="CP044205">
    <property type="protein sequence ID" value="QFY42629.1"/>
    <property type="molecule type" value="Genomic_DNA"/>
</dbReference>
<dbReference type="PROSITE" id="PS51257">
    <property type="entry name" value="PROKAR_LIPOPROTEIN"/>
    <property type="match status" value="1"/>
</dbReference>
<dbReference type="CDD" id="cd01071">
    <property type="entry name" value="PBP2_PhnD_like"/>
    <property type="match status" value="1"/>
</dbReference>